<reference evidence="1" key="1">
    <citation type="submission" date="2021-02" db="EMBL/GenBank/DDBJ databases">
        <authorList>
            <person name="Dougan E. K."/>
            <person name="Rhodes N."/>
            <person name="Thang M."/>
            <person name="Chan C."/>
        </authorList>
    </citation>
    <scope>NUCLEOTIDE SEQUENCE</scope>
</reference>
<comment type="caution">
    <text evidence="1">The sequence shown here is derived from an EMBL/GenBank/DDBJ whole genome shotgun (WGS) entry which is preliminary data.</text>
</comment>
<dbReference type="Proteomes" id="UP000604046">
    <property type="component" value="Unassembled WGS sequence"/>
</dbReference>
<keyword evidence="2" id="KW-1185">Reference proteome</keyword>
<evidence type="ECO:0000313" key="1">
    <source>
        <dbReference type="EMBL" id="CAE7519796.1"/>
    </source>
</evidence>
<gene>
    <name evidence="1" type="ORF">SNAT2548_LOCUS29090</name>
</gene>
<dbReference type="EMBL" id="CAJNDS010002544">
    <property type="protein sequence ID" value="CAE7519796.1"/>
    <property type="molecule type" value="Genomic_DNA"/>
</dbReference>
<name>A0A812TCU0_9DINO</name>
<proteinExistence type="predicted"/>
<dbReference type="OrthoDB" id="410465at2759"/>
<accession>A0A812TCU0</accession>
<sequence>MSTRCTTDASVLFNVNMRGAVDLVDCEEAKCSNTNICGDNLTDCSATCVSSIFVDTAMHAHPTNATFCSELAQPIAERGCSWKSTPSGAPVLRWSVQVLFSLIVLCIMAEL</sequence>
<evidence type="ECO:0000313" key="2">
    <source>
        <dbReference type="Proteomes" id="UP000604046"/>
    </source>
</evidence>
<dbReference type="AlphaFoldDB" id="A0A812TCU0"/>
<organism evidence="1 2">
    <name type="scientific">Symbiodinium natans</name>
    <dbReference type="NCBI Taxonomy" id="878477"/>
    <lineage>
        <taxon>Eukaryota</taxon>
        <taxon>Sar</taxon>
        <taxon>Alveolata</taxon>
        <taxon>Dinophyceae</taxon>
        <taxon>Suessiales</taxon>
        <taxon>Symbiodiniaceae</taxon>
        <taxon>Symbiodinium</taxon>
    </lineage>
</organism>
<protein>
    <submittedName>
        <fullName evidence="1">Uncharacterized protein</fullName>
    </submittedName>
</protein>